<dbReference type="GO" id="GO:0004803">
    <property type="term" value="F:transposase activity"/>
    <property type="evidence" value="ECO:0007669"/>
    <property type="project" value="InterPro"/>
</dbReference>
<organism evidence="2 3">
    <name type="scientific">Arthrobacter livingstonensis</name>
    <dbReference type="NCBI Taxonomy" id="670078"/>
    <lineage>
        <taxon>Bacteria</taxon>
        <taxon>Bacillati</taxon>
        <taxon>Actinomycetota</taxon>
        <taxon>Actinomycetes</taxon>
        <taxon>Micrococcales</taxon>
        <taxon>Micrococcaceae</taxon>
        <taxon>Arthrobacter</taxon>
    </lineage>
</organism>
<dbReference type="Pfam" id="PF01548">
    <property type="entry name" value="DEDD_Tnp_IS110"/>
    <property type="match status" value="1"/>
</dbReference>
<comment type="caution">
    <text evidence="2">The sequence shown here is derived from an EMBL/GenBank/DDBJ whole genome shotgun (WGS) entry which is preliminary data.</text>
</comment>
<dbReference type="EMBL" id="QJVD01000005">
    <property type="protein sequence ID" value="PYI68344.1"/>
    <property type="molecule type" value="Genomic_DNA"/>
</dbReference>
<dbReference type="GO" id="GO:0006313">
    <property type="term" value="P:DNA transposition"/>
    <property type="evidence" value="ECO:0007669"/>
    <property type="project" value="InterPro"/>
</dbReference>
<accession>A0A2V5LCT3</accession>
<feature type="non-terminal residue" evidence="2">
    <location>
        <position position="160"/>
    </location>
</feature>
<dbReference type="InterPro" id="IPR002525">
    <property type="entry name" value="Transp_IS110-like_N"/>
</dbReference>
<keyword evidence="3" id="KW-1185">Reference proteome</keyword>
<dbReference type="AlphaFoldDB" id="A0A2V5LCT3"/>
<reference evidence="2 3" key="1">
    <citation type="submission" date="2018-05" db="EMBL/GenBank/DDBJ databases">
        <title>Genetic diversity of glacier-inhabiting Cryobacterium bacteria in China and description of Cryobacterium mengkeensis sp. nov. and Arthrobacter glacialis sp. nov.</title>
        <authorList>
            <person name="Liu Q."/>
            <person name="Xin Y.-H."/>
        </authorList>
    </citation>
    <scope>NUCLEOTIDE SEQUENCE [LARGE SCALE GENOMIC DNA]</scope>
    <source>
        <strain evidence="2 3">LI2</strain>
    </source>
</reference>
<dbReference type="GO" id="GO:0003677">
    <property type="term" value="F:DNA binding"/>
    <property type="evidence" value="ECO:0007669"/>
    <property type="project" value="InterPro"/>
</dbReference>
<sequence>MPSLAAAGQANTELHNTISGRFALIKDHEQVDIFIGVDVGKSNHHADAIDRKGKKPLDRALPQDEAKLCSIIKAVAGKGTVLLVVDQPSTIGALPVAVAQATTVVPGKVLVGCAVRGLHTVASAAAACVVAFAAVLASFHRSGLVSGWISIFGGLAFLGS</sequence>
<feature type="domain" description="Transposase IS110-like N-terminal" evidence="1">
    <location>
        <begin position="35"/>
        <end position="102"/>
    </location>
</feature>
<evidence type="ECO:0000259" key="1">
    <source>
        <dbReference type="Pfam" id="PF01548"/>
    </source>
</evidence>
<proteinExistence type="predicted"/>
<dbReference type="OrthoDB" id="3188901at2"/>
<evidence type="ECO:0000313" key="3">
    <source>
        <dbReference type="Proteomes" id="UP000247832"/>
    </source>
</evidence>
<protein>
    <recommendedName>
        <fullName evidence="1">Transposase IS110-like N-terminal domain-containing protein</fullName>
    </recommendedName>
</protein>
<name>A0A2V5LCT3_9MICC</name>
<dbReference type="Proteomes" id="UP000247832">
    <property type="component" value="Unassembled WGS sequence"/>
</dbReference>
<gene>
    <name evidence="2" type="ORF">CVV68_05890</name>
</gene>
<evidence type="ECO:0000313" key="2">
    <source>
        <dbReference type="EMBL" id="PYI68344.1"/>
    </source>
</evidence>